<evidence type="ECO:0000313" key="2">
    <source>
        <dbReference type="EMBL" id="ANV99686.1"/>
    </source>
</evidence>
<dbReference type="InterPro" id="IPR050266">
    <property type="entry name" value="AB_hydrolase_sf"/>
</dbReference>
<dbReference type="STRING" id="1274631.LMTR13_05365"/>
<gene>
    <name evidence="2" type="ORF">LMTR13_05365</name>
</gene>
<dbReference type="KEGG" id="bic:LMTR13_05365"/>
<dbReference type="OrthoDB" id="5491135at2"/>
<dbReference type="AlphaFoldDB" id="A0A1B1UA98"/>
<keyword evidence="2" id="KW-0378">Hydrolase</keyword>
<dbReference type="PANTHER" id="PTHR43798">
    <property type="entry name" value="MONOACYLGLYCEROL LIPASE"/>
    <property type="match status" value="1"/>
</dbReference>
<organism evidence="2 3">
    <name type="scientific">Bradyrhizobium icense</name>
    <dbReference type="NCBI Taxonomy" id="1274631"/>
    <lineage>
        <taxon>Bacteria</taxon>
        <taxon>Pseudomonadati</taxon>
        <taxon>Pseudomonadota</taxon>
        <taxon>Alphaproteobacteria</taxon>
        <taxon>Hyphomicrobiales</taxon>
        <taxon>Nitrobacteraceae</taxon>
        <taxon>Bradyrhizobium</taxon>
    </lineage>
</organism>
<dbReference type="GO" id="GO:0016787">
    <property type="term" value="F:hydrolase activity"/>
    <property type="evidence" value="ECO:0007669"/>
    <property type="project" value="UniProtKB-KW"/>
</dbReference>
<dbReference type="EMBL" id="CP016428">
    <property type="protein sequence ID" value="ANV99686.1"/>
    <property type="molecule type" value="Genomic_DNA"/>
</dbReference>
<dbReference type="InterPro" id="IPR000073">
    <property type="entry name" value="AB_hydrolase_1"/>
</dbReference>
<dbReference type="InterPro" id="IPR029058">
    <property type="entry name" value="AB_hydrolase_fold"/>
</dbReference>
<dbReference type="Pfam" id="PF00561">
    <property type="entry name" value="Abhydrolase_1"/>
    <property type="match status" value="1"/>
</dbReference>
<reference evidence="2 3" key="1">
    <citation type="submission" date="2016-07" db="EMBL/GenBank/DDBJ databases">
        <title>Complete genome sequence of Bradyrhizobium icense LMTR 13T, a potential inoculant strain isolated from lima bean (Phaseolus lunatus) in Peru.</title>
        <authorList>
            <person name="Ormeno-Orrillo E."/>
            <person name="Duran D."/>
            <person name="Rogel M.A."/>
            <person name="Rey L."/>
            <person name="Imperial J."/>
            <person name="Ruiz-Argueso T."/>
            <person name="Martinez-Romero E."/>
        </authorList>
    </citation>
    <scope>NUCLEOTIDE SEQUENCE [LARGE SCALE GENOMIC DNA]</scope>
    <source>
        <strain evidence="2 3">LMTR 13</strain>
    </source>
</reference>
<feature type="domain" description="AB hydrolase-1" evidence="1">
    <location>
        <begin position="32"/>
        <end position="129"/>
    </location>
</feature>
<dbReference type="Proteomes" id="UP000092839">
    <property type="component" value="Chromosome"/>
</dbReference>
<sequence length="274" mass="29556">MSASKAGSNLERRFVTTHLGRIHVAMAGTGFPVLLLHQTPRSWDEYRDVLPLLGRDFRAIAMDTLGFGDSDSPTADPSIDLWAEGAFALLDALEEPRAAIVGHHTGAVIAVEMAASAPARVSALVLSACPFVDAARRAKHDGKRVIDDVETRTDGSHLTELWARRQPFYPADDIDLLQRFMIDALRAGEMAAEGHRVVNRYRMEDRLGSIQCPTLVIAPTADPHVHPVAPKIAGAIKGSVLREISGGMVPLPDQMPEAFAGLVRDFVAGQGAKT</sequence>
<evidence type="ECO:0000259" key="1">
    <source>
        <dbReference type="Pfam" id="PF00561"/>
    </source>
</evidence>
<evidence type="ECO:0000313" key="3">
    <source>
        <dbReference type="Proteomes" id="UP000092839"/>
    </source>
</evidence>
<protein>
    <submittedName>
        <fullName evidence="2">Alpha/beta hydrolase</fullName>
    </submittedName>
</protein>
<proteinExistence type="predicted"/>
<accession>A0A1B1UA98</accession>
<dbReference type="RefSeq" id="WP_065726980.1">
    <property type="nucleotide sequence ID" value="NZ_CP016428.1"/>
</dbReference>
<keyword evidence="3" id="KW-1185">Reference proteome</keyword>
<dbReference type="SUPFAM" id="SSF53474">
    <property type="entry name" value="alpha/beta-Hydrolases"/>
    <property type="match status" value="1"/>
</dbReference>
<dbReference type="PRINTS" id="PR00111">
    <property type="entry name" value="ABHYDROLASE"/>
</dbReference>
<dbReference type="Gene3D" id="3.40.50.1820">
    <property type="entry name" value="alpha/beta hydrolase"/>
    <property type="match status" value="1"/>
</dbReference>
<name>A0A1B1UA98_9BRAD</name>